<evidence type="ECO:0000313" key="3">
    <source>
        <dbReference type="Proteomes" id="UP000027120"/>
    </source>
</evidence>
<dbReference type="InterPro" id="IPR050796">
    <property type="entry name" value="SCF_F-box_component"/>
</dbReference>
<sequence>MLHFLHEILVEILLALPVKSLFECESKPWLSLISDPKFALLRQQQASQEEKINTHRILLATTTNLKSLDCLTESLESLHFPWRIPDSIEIIGSCNGLHKDYFIWKPSTGIYRKLPDLEVPFVEVFIYGFGYDLFSNEYGVFVRVLSMKANTWRKIPYYDAISYICPRRLDGCFVNGAIHWLGSLPDLS</sequence>
<proteinExistence type="predicted"/>
<feature type="signal peptide" evidence="1">
    <location>
        <begin position="1"/>
        <end position="20"/>
    </location>
</feature>
<evidence type="ECO:0000313" key="2">
    <source>
        <dbReference type="EMBL" id="KDO74895.1"/>
    </source>
</evidence>
<dbReference type="EMBL" id="KK784883">
    <property type="protein sequence ID" value="KDO74895.1"/>
    <property type="molecule type" value="Genomic_DNA"/>
</dbReference>
<keyword evidence="3" id="KW-1185">Reference proteome</keyword>
<name>A0A067G8E9_CITSI</name>
<accession>A0A067G8E9</accession>
<keyword evidence="1" id="KW-0732">Signal</keyword>
<dbReference type="AlphaFoldDB" id="A0A067G8E9"/>
<evidence type="ECO:0008006" key="4">
    <source>
        <dbReference type="Google" id="ProtNLM"/>
    </source>
</evidence>
<evidence type="ECO:0000256" key="1">
    <source>
        <dbReference type="SAM" id="SignalP"/>
    </source>
</evidence>
<gene>
    <name evidence="2" type="ORF">CISIN_1g0426841mg</name>
</gene>
<dbReference type="PANTHER" id="PTHR31672">
    <property type="entry name" value="BNACNNG10540D PROTEIN"/>
    <property type="match status" value="1"/>
</dbReference>
<feature type="chain" id="PRO_5001637698" description="F-box domain-containing protein" evidence="1">
    <location>
        <begin position="21"/>
        <end position="188"/>
    </location>
</feature>
<feature type="non-terminal residue" evidence="2">
    <location>
        <position position="188"/>
    </location>
</feature>
<dbReference type="PANTHER" id="PTHR31672:SF13">
    <property type="entry name" value="F-BOX PROTEIN CPR30-LIKE"/>
    <property type="match status" value="1"/>
</dbReference>
<protein>
    <recommendedName>
        <fullName evidence="4">F-box domain-containing protein</fullName>
    </recommendedName>
</protein>
<reference evidence="2 3" key="1">
    <citation type="submission" date="2014-04" db="EMBL/GenBank/DDBJ databases">
        <authorList>
            <consortium name="International Citrus Genome Consortium"/>
            <person name="Gmitter F."/>
            <person name="Chen C."/>
            <person name="Farmerie W."/>
            <person name="Harkins T."/>
            <person name="Desany B."/>
            <person name="Mohiuddin M."/>
            <person name="Kodira C."/>
            <person name="Borodovsky M."/>
            <person name="Lomsadze A."/>
            <person name="Burns P."/>
            <person name="Jenkins J."/>
            <person name="Prochnik S."/>
            <person name="Shu S."/>
            <person name="Chapman J."/>
            <person name="Pitluck S."/>
            <person name="Schmutz J."/>
            <person name="Rokhsar D."/>
        </authorList>
    </citation>
    <scope>NUCLEOTIDE SEQUENCE</scope>
</reference>
<organism evidence="2 3">
    <name type="scientific">Citrus sinensis</name>
    <name type="common">Sweet orange</name>
    <name type="synonym">Citrus aurantium var. sinensis</name>
    <dbReference type="NCBI Taxonomy" id="2711"/>
    <lineage>
        <taxon>Eukaryota</taxon>
        <taxon>Viridiplantae</taxon>
        <taxon>Streptophyta</taxon>
        <taxon>Embryophyta</taxon>
        <taxon>Tracheophyta</taxon>
        <taxon>Spermatophyta</taxon>
        <taxon>Magnoliopsida</taxon>
        <taxon>eudicotyledons</taxon>
        <taxon>Gunneridae</taxon>
        <taxon>Pentapetalae</taxon>
        <taxon>rosids</taxon>
        <taxon>malvids</taxon>
        <taxon>Sapindales</taxon>
        <taxon>Rutaceae</taxon>
        <taxon>Aurantioideae</taxon>
        <taxon>Citrus</taxon>
    </lineage>
</organism>
<dbReference type="Proteomes" id="UP000027120">
    <property type="component" value="Unassembled WGS sequence"/>
</dbReference>